<dbReference type="AlphaFoldDB" id="A0A9W6XHP7"/>
<dbReference type="Pfam" id="PF00106">
    <property type="entry name" value="adh_short"/>
    <property type="match status" value="1"/>
</dbReference>
<dbReference type="EMBL" id="BSXW01001717">
    <property type="protein sequence ID" value="GMF38685.1"/>
    <property type="molecule type" value="Genomic_DNA"/>
</dbReference>
<dbReference type="GO" id="GO:0005737">
    <property type="term" value="C:cytoplasm"/>
    <property type="evidence" value="ECO:0007669"/>
    <property type="project" value="TreeGrafter"/>
</dbReference>
<dbReference type="PANTHER" id="PTHR43544">
    <property type="entry name" value="SHORT-CHAIN DEHYDROGENASE/REDUCTASE"/>
    <property type="match status" value="1"/>
</dbReference>
<dbReference type="GO" id="GO:0016491">
    <property type="term" value="F:oxidoreductase activity"/>
    <property type="evidence" value="ECO:0007669"/>
    <property type="project" value="UniProtKB-KW"/>
</dbReference>
<sequence>MATTTKTVLITGATRGIGLAIATHYVNAGWKVIGTMRASSNAEKLKALSPYKIVTVDTGDETSVLAFARQLEGEPIDLLINNVGIIIEGSFESSTKQDIMRMFEVNTVGPLLVTRALKPNLELAAKSSVSAKVVIMSSRVGSISSNTSEATYFGNLYGYSASKAALNMLMRSMSIEMLRSNIVVVSMHPGYVTTELTNGQGWMKPEESATAIAEVASKLSLKDSGKFCSVDTKDSTPELPCRPFLILDKEARLADGVCKHGSEVPATLKRGSNWISIIGKAGVVVFVPSGENGAEAIDLPNVNVDAVIRALLPALPMQYMIQPADDHR</sequence>
<dbReference type="InterPro" id="IPR051468">
    <property type="entry name" value="Fungal_SecMetab_SDRs"/>
</dbReference>
<keyword evidence="5" id="KW-1185">Reference proteome</keyword>
<evidence type="ECO:0000313" key="5">
    <source>
        <dbReference type="Proteomes" id="UP001165083"/>
    </source>
</evidence>
<name>A0A9W6XHP7_9STRA</name>
<dbReference type="CDD" id="cd05325">
    <property type="entry name" value="carb_red_sniffer_like_SDR_c"/>
    <property type="match status" value="1"/>
</dbReference>
<dbReference type="PRINTS" id="PR00081">
    <property type="entry name" value="GDHRDH"/>
</dbReference>
<accession>A0A9W6XHP7</accession>
<dbReference type="SUPFAM" id="SSF51735">
    <property type="entry name" value="NAD(P)-binding Rossmann-fold domains"/>
    <property type="match status" value="1"/>
</dbReference>
<proteinExistence type="inferred from homology"/>
<keyword evidence="2" id="KW-0560">Oxidoreductase</keyword>
<dbReference type="PANTHER" id="PTHR43544:SF7">
    <property type="entry name" value="NADB-LER2"/>
    <property type="match status" value="1"/>
</dbReference>
<keyword evidence="1" id="KW-0521">NADP</keyword>
<protein>
    <submittedName>
        <fullName evidence="4">Unnamed protein product</fullName>
    </submittedName>
</protein>
<dbReference type="PRINTS" id="PR00080">
    <property type="entry name" value="SDRFAMILY"/>
</dbReference>
<comment type="similarity">
    <text evidence="3">Belongs to the short-chain dehydrogenases/reductases (SDR) family.</text>
</comment>
<dbReference type="PROSITE" id="PS00061">
    <property type="entry name" value="ADH_SHORT"/>
    <property type="match status" value="1"/>
</dbReference>
<organism evidence="4 5">
    <name type="scientific">Phytophthora lilii</name>
    <dbReference type="NCBI Taxonomy" id="2077276"/>
    <lineage>
        <taxon>Eukaryota</taxon>
        <taxon>Sar</taxon>
        <taxon>Stramenopiles</taxon>
        <taxon>Oomycota</taxon>
        <taxon>Peronosporomycetes</taxon>
        <taxon>Peronosporales</taxon>
        <taxon>Peronosporaceae</taxon>
        <taxon>Phytophthora</taxon>
    </lineage>
</organism>
<gene>
    <name evidence="4" type="ORF">Plil01_001612800</name>
</gene>
<reference evidence="4" key="1">
    <citation type="submission" date="2023-04" db="EMBL/GenBank/DDBJ databases">
        <title>Phytophthora lilii NBRC 32176.</title>
        <authorList>
            <person name="Ichikawa N."/>
            <person name="Sato H."/>
            <person name="Tonouchi N."/>
        </authorList>
    </citation>
    <scope>NUCLEOTIDE SEQUENCE</scope>
    <source>
        <strain evidence="4">NBRC 32176</strain>
    </source>
</reference>
<dbReference type="InterPro" id="IPR002347">
    <property type="entry name" value="SDR_fam"/>
</dbReference>
<dbReference type="Gene3D" id="3.40.50.720">
    <property type="entry name" value="NAD(P)-binding Rossmann-like Domain"/>
    <property type="match status" value="1"/>
</dbReference>
<dbReference type="OrthoDB" id="5296at2759"/>
<evidence type="ECO:0000256" key="3">
    <source>
        <dbReference type="RuleBase" id="RU000363"/>
    </source>
</evidence>
<evidence type="ECO:0000256" key="2">
    <source>
        <dbReference type="ARBA" id="ARBA00023002"/>
    </source>
</evidence>
<dbReference type="Proteomes" id="UP001165083">
    <property type="component" value="Unassembled WGS sequence"/>
</dbReference>
<comment type="caution">
    <text evidence="4">The sequence shown here is derived from an EMBL/GenBank/DDBJ whole genome shotgun (WGS) entry which is preliminary data.</text>
</comment>
<dbReference type="InterPro" id="IPR020904">
    <property type="entry name" value="Sc_DH/Rdtase_CS"/>
</dbReference>
<evidence type="ECO:0000313" key="4">
    <source>
        <dbReference type="EMBL" id="GMF38685.1"/>
    </source>
</evidence>
<evidence type="ECO:0000256" key="1">
    <source>
        <dbReference type="ARBA" id="ARBA00022857"/>
    </source>
</evidence>
<dbReference type="InterPro" id="IPR036291">
    <property type="entry name" value="NAD(P)-bd_dom_sf"/>
</dbReference>